<dbReference type="EMBL" id="NAJN01001417">
    <property type="protein sequence ID" value="TKA63341.1"/>
    <property type="molecule type" value="Genomic_DNA"/>
</dbReference>
<evidence type="ECO:0000256" key="1">
    <source>
        <dbReference type="SAM" id="Phobius"/>
    </source>
</evidence>
<feature type="transmembrane region" description="Helical" evidence="1">
    <location>
        <begin position="265"/>
        <end position="284"/>
    </location>
</feature>
<keyword evidence="5" id="KW-1185">Reference proteome</keyword>
<dbReference type="EMBL" id="NAJN01002702">
    <property type="protein sequence ID" value="TKA49927.1"/>
    <property type="molecule type" value="Genomic_DNA"/>
</dbReference>
<dbReference type="Pfam" id="PF23317">
    <property type="entry name" value="YVC1_C"/>
    <property type="match status" value="1"/>
</dbReference>
<evidence type="ECO:0000259" key="2">
    <source>
        <dbReference type="Pfam" id="PF23317"/>
    </source>
</evidence>
<comment type="caution">
    <text evidence="4">The sequence shown here is derived from an EMBL/GenBank/DDBJ whole genome shotgun (WGS) entry which is preliminary data.</text>
</comment>
<reference evidence="4 5" key="1">
    <citation type="submission" date="2017-03" db="EMBL/GenBank/DDBJ databases">
        <title>Genomes of endolithic fungi from Antarctica.</title>
        <authorList>
            <person name="Coleine C."/>
            <person name="Masonjones S."/>
            <person name="Stajich J.E."/>
        </authorList>
    </citation>
    <scope>NUCLEOTIDE SEQUENCE [LARGE SCALE GENOMIC DNA]</scope>
    <source>
        <strain evidence="4 5">CCFEE 5187</strain>
    </source>
</reference>
<accession>A0A4U0WKE5</accession>
<dbReference type="PANTHER" id="PTHR35859">
    <property type="entry name" value="NONSELECTIVE CATION CHANNEL PROTEIN"/>
    <property type="match status" value="1"/>
</dbReference>
<dbReference type="Proteomes" id="UP000308768">
    <property type="component" value="Unassembled WGS sequence"/>
</dbReference>
<feature type="transmembrane region" description="Helical" evidence="1">
    <location>
        <begin position="240"/>
        <end position="259"/>
    </location>
</feature>
<evidence type="ECO:0000313" key="4">
    <source>
        <dbReference type="EMBL" id="TKA63341.1"/>
    </source>
</evidence>
<feature type="transmembrane region" description="Helical" evidence="1">
    <location>
        <begin position="368"/>
        <end position="389"/>
    </location>
</feature>
<dbReference type="InterPro" id="IPR056336">
    <property type="entry name" value="YVC1_C"/>
</dbReference>
<protein>
    <recommendedName>
        <fullName evidence="2">Calcium channel YVC1-like C-terminal transmembrane domain-containing protein</fullName>
    </recommendedName>
</protein>
<dbReference type="STRING" id="331657.A0A4U0WKE5"/>
<name>A0A4U0WKE5_9PEZI</name>
<gene>
    <name evidence="4" type="ORF">B0A49_08410</name>
    <name evidence="3" type="ORF">B0A49_11462</name>
</gene>
<evidence type="ECO:0000313" key="3">
    <source>
        <dbReference type="EMBL" id="TKA49927.1"/>
    </source>
</evidence>
<feature type="transmembrane region" description="Helical" evidence="1">
    <location>
        <begin position="396"/>
        <end position="418"/>
    </location>
</feature>
<dbReference type="AlphaFoldDB" id="A0A4U0WKE5"/>
<dbReference type="InterPro" id="IPR052971">
    <property type="entry name" value="TRP_calcium_channel"/>
</dbReference>
<organism evidence="4 5">
    <name type="scientific">Cryomyces minteri</name>
    <dbReference type="NCBI Taxonomy" id="331657"/>
    <lineage>
        <taxon>Eukaryota</taxon>
        <taxon>Fungi</taxon>
        <taxon>Dikarya</taxon>
        <taxon>Ascomycota</taxon>
        <taxon>Pezizomycotina</taxon>
        <taxon>Dothideomycetes</taxon>
        <taxon>Dothideomycetes incertae sedis</taxon>
        <taxon>Cryomyces</taxon>
    </lineage>
</organism>
<feature type="domain" description="Calcium channel YVC1-like C-terminal transmembrane" evidence="2">
    <location>
        <begin position="249"/>
        <end position="416"/>
    </location>
</feature>
<keyword evidence="1" id="KW-1133">Transmembrane helix</keyword>
<proteinExistence type="predicted"/>
<dbReference type="PANTHER" id="PTHR35859:SF5">
    <property type="entry name" value="ION TRANSPORT DOMAIN-CONTAINING PROTEIN"/>
    <property type="match status" value="1"/>
</dbReference>
<feature type="transmembrane region" description="Helical" evidence="1">
    <location>
        <begin position="424"/>
        <end position="443"/>
    </location>
</feature>
<sequence>MAQWPHRKPKVPELPDVRDDDLFSDLVRKLSSYFVEAIESPQTFEDLRTEAALKGQFAAVEEDDDRGVNDARGYACEVVAWRFVSHLSDRDAIDFLLYDLPANRPVPVASEDAEAGSVHAIYQRTNTANERTGLLANKSVPERGSVHSSRASSRLGSNRLAELQKQDLASSFLGLNALEIAAVLSAKKFLCQRSIQKIINGIWSGDIVFWSDLSTHSVKHAKRYNKRRADPYCRLRVPKYLKAFEVGFFASFLFFYYAVLVQRNFYTIMPVEILLYIWIAGFGYDEFGELRDAGTMFYATDFWSLWDVGIVVVGAAFFISRELNPMVSTLLCREKLTQNASGMIGLAQHNDHIIDTSFDILALEALFLIPRLCSLLSLIPYFGTLIPCLKEMTKDFIKFLSLVVILYLGFLTTFTLLARESFTLQQMSWILIKVFFGSSYLGFVRHPS</sequence>
<keyword evidence="1" id="KW-0812">Transmembrane</keyword>
<evidence type="ECO:0000313" key="5">
    <source>
        <dbReference type="Proteomes" id="UP000308768"/>
    </source>
</evidence>
<keyword evidence="1" id="KW-0472">Membrane</keyword>
<dbReference type="OrthoDB" id="310870at2759"/>
<feature type="transmembrane region" description="Helical" evidence="1">
    <location>
        <begin position="296"/>
        <end position="319"/>
    </location>
</feature>